<keyword evidence="2" id="KW-0812">Transmembrane</keyword>
<dbReference type="PANTHER" id="PTHR11567:SF142">
    <property type="entry name" value="PHOSPHOGLYCERATE MUTASE-LIKE PROTEIN"/>
    <property type="match status" value="1"/>
</dbReference>
<keyword evidence="2" id="KW-0472">Membrane</keyword>
<evidence type="ECO:0000313" key="5">
    <source>
        <dbReference type="Proteomes" id="UP000254866"/>
    </source>
</evidence>
<evidence type="ECO:0000256" key="1">
    <source>
        <dbReference type="ARBA" id="ARBA00005375"/>
    </source>
</evidence>
<gene>
    <name evidence="4" type="ORF">BP5553_05969</name>
</gene>
<dbReference type="OrthoDB" id="258392at2759"/>
<dbReference type="InterPro" id="IPR029033">
    <property type="entry name" value="His_PPase_superfam"/>
</dbReference>
<feature type="chain" id="PRO_5016571866" description="Phosphoglycerate mutase-like protein" evidence="3">
    <location>
        <begin position="24"/>
        <end position="483"/>
    </location>
</feature>
<keyword evidence="3" id="KW-0732">Signal</keyword>
<dbReference type="AlphaFoldDB" id="A0A370TM66"/>
<dbReference type="CDD" id="cd07061">
    <property type="entry name" value="HP_HAP_like"/>
    <property type="match status" value="1"/>
</dbReference>
<dbReference type="GeneID" id="43598818"/>
<reference evidence="4 5" key="1">
    <citation type="journal article" date="2018" name="IMA Fungus">
        <title>IMA Genome-F 9: Draft genome sequence of Annulohypoxylon stygium, Aspergillus mulundensis, Berkeleyomyces basicola (syn. Thielaviopsis basicola), Ceratocystis smalleyi, two Cercospora beticola strains, Coleophoma cylindrospora, Fusarium fracticaudum, Phialophora cf. hyalina, and Morchella septimelata.</title>
        <authorList>
            <person name="Wingfield B.D."/>
            <person name="Bills G.F."/>
            <person name="Dong Y."/>
            <person name="Huang W."/>
            <person name="Nel W.J."/>
            <person name="Swalarsk-Parry B.S."/>
            <person name="Vaghefi N."/>
            <person name="Wilken P.M."/>
            <person name="An Z."/>
            <person name="de Beer Z.W."/>
            <person name="De Vos L."/>
            <person name="Chen L."/>
            <person name="Duong T.A."/>
            <person name="Gao Y."/>
            <person name="Hammerbacher A."/>
            <person name="Kikkert J.R."/>
            <person name="Li Y."/>
            <person name="Li H."/>
            <person name="Li K."/>
            <person name="Li Q."/>
            <person name="Liu X."/>
            <person name="Ma X."/>
            <person name="Naidoo K."/>
            <person name="Pethybridge S.J."/>
            <person name="Sun J."/>
            <person name="Steenkamp E.T."/>
            <person name="van der Nest M.A."/>
            <person name="van Wyk S."/>
            <person name="Wingfield M.J."/>
            <person name="Xiong C."/>
            <person name="Yue Q."/>
            <person name="Zhang X."/>
        </authorList>
    </citation>
    <scope>NUCLEOTIDE SEQUENCE [LARGE SCALE GENOMIC DNA]</scope>
    <source>
        <strain evidence="4 5">BP 5553</strain>
    </source>
</reference>
<evidence type="ECO:0000256" key="2">
    <source>
        <dbReference type="SAM" id="Phobius"/>
    </source>
</evidence>
<comment type="caution">
    <text evidence="4">The sequence shown here is derived from an EMBL/GenBank/DDBJ whole genome shotgun (WGS) entry which is preliminary data.</text>
</comment>
<dbReference type="RefSeq" id="XP_031869273.1">
    <property type="nucleotide sequence ID" value="XM_032014592.1"/>
</dbReference>
<evidence type="ECO:0000256" key="3">
    <source>
        <dbReference type="SAM" id="SignalP"/>
    </source>
</evidence>
<proteinExistence type="inferred from homology"/>
<dbReference type="Pfam" id="PF00328">
    <property type="entry name" value="His_Phos_2"/>
    <property type="match status" value="1"/>
</dbReference>
<dbReference type="SUPFAM" id="SSF53254">
    <property type="entry name" value="Phosphoglycerate mutase-like"/>
    <property type="match status" value="1"/>
</dbReference>
<feature type="transmembrane region" description="Helical" evidence="2">
    <location>
        <begin position="430"/>
        <end position="454"/>
    </location>
</feature>
<organism evidence="4 5">
    <name type="scientific">Venustampulla echinocandica</name>
    <dbReference type="NCBI Taxonomy" id="2656787"/>
    <lineage>
        <taxon>Eukaryota</taxon>
        <taxon>Fungi</taxon>
        <taxon>Dikarya</taxon>
        <taxon>Ascomycota</taxon>
        <taxon>Pezizomycotina</taxon>
        <taxon>Leotiomycetes</taxon>
        <taxon>Helotiales</taxon>
        <taxon>Pleuroascaceae</taxon>
        <taxon>Venustampulla</taxon>
    </lineage>
</organism>
<dbReference type="InterPro" id="IPR050645">
    <property type="entry name" value="Histidine_acid_phosphatase"/>
</dbReference>
<name>A0A370TM66_9HELO</name>
<evidence type="ECO:0008006" key="6">
    <source>
        <dbReference type="Google" id="ProtNLM"/>
    </source>
</evidence>
<evidence type="ECO:0000313" key="4">
    <source>
        <dbReference type="EMBL" id="RDL36617.1"/>
    </source>
</evidence>
<dbReference type="EMBL" id="NPIC01000004">
    <property type="protein sequence ID" value="RDL36617.1"/>
    <property type="molecule type" value="Genomic_DNA"/>
</dbReference>
<keyword evidence="5" id="KW-1185">Reference proteome</keyword>
<dbReference type="PANTHER" id="PTHR11567">
    <property type="entry name" value="ACID PHOSPHATASE-RELATED"/>
    <property type="match status" value="1"/>
</dbReference>
<comment type="similarity">
    <text evidence="1">Belongs to the histidine acid phosphatase family.</text>
</comment>
<dbReference type="Proteomes" id="UP000254866">
    <property type="component" value="Unassembled WGS sequence"/>
</dbReference>
<feature type="signal peptide" evidence="3">
    <location>
        <begin position="1"/>
        <end position="23"/>
    </location>
</feature>
<accession>A0A370TM66</accession>
<dbReference type="GO" id="GO:0016791">
    <property type="term" value="F:phosphatase activity"/>
    <property type="evidence" value="ECO:0007669"/>
    <property type="project" value="TreeGrafter"/>
</dbReference>
<dbReference type="InterPro" id="IPR000560">
    <property type="entry name" value="His_Pase_clade-2"/>
</dbReference>
<dbReference type="STRING" id="2656787.A0A370TM66"/>
<dbReference type="Gene3D" id="3.40.50.1240">
    <property type="entry name" value="Phosphoglycerate mutase-like"/>
    <property type="match status" value="1"/>
</dbReference>
<keyword evidence="2" id="KW-1133">Transmembrane helix</keyword>
<sequence>MPSITPLILVLASLASLAPSTQAETVLGVYIFHRHGDRTSKSFAPTTLTNLGYQQVYSSGEFYRARYIESNASSPIYGVSPDVVKNSQLSVQAPVDTVLQTSAASFLQALYPPVGNTETLANGTRIESGLQFIPVSAVATAASGTDSENNVWLQGQSNCQNAILSSNSYFYSQEYLDKLSSTAGFYKSILPVINGTFTAETDTFKNAYGIYDLVHVSTIHNSSIPSSDLLTDEALFQLRTLADDHEYKLAFNASEPIRAISGSTLAAQIVQDLNSTIVGKSKAPISIEFGAYASFFSFFGLAQLPKASENFTGLVDYASSMVFELVTNATVSKTSYPSNDQISVRFLFSNGTAAGNPLTPYPLFGGDQSSTLIPWTGFVDGMNKFAIGDQVHWCNACGNSTGVCASAADSTASSTSSKSSPSSSGGVSKVVAGVIGALVTLAVVFGLEALIMLVGGLRLVNKKRLSGHGTPENAGAASVATKA</sequence>
<protein>
    <recommendedName>
        <fullName evidence="6">Phosphoglycerate mutase-like protein</fullName>
    </recommendedName>
</protein>